<dbReference type="Gene3D" id="3.20.20.150">
    <property type="entry name" value="Divalent-metal-dependent TIM barrel enzymes"/>
    <property type="match status" value="1"/>
</dbReference>
<keyword evidence="1 2" id="KW-0413">Isomerase</keyword>
<sequence>MKLAANLSLMYSEWAFEDRIQAAAEDGFEWVECMFPYEVSADRLARRARQHQVRWALINAPAGNWAAGDRGLAVFANRRVEFRQAIQQAVDYAECLDVGLVHVLAGALPAQASDAQWAEARACYRENLDWLLKNTEHCPDITWLVEPINTRDVPGYLLTTQEEAHALVQTFNSPRLKVQMDLYHCQIMQGDVIKRLQAHLPSGRVGHIQIAGVPERHEPSLSELDYTRVFEVLHALGYSGRIGCEYRPMAGTRAGLAWIQRMPFSGTMGAFQTPHAEAPTPRGPHG</sequence>
<dbReference type="PANTHER" id="PTHR43489">
    <property type="entry name" value="ISOMERASE"/>
    <property type="match status" value="1"/>
</dbReference>
<evidence type="ECO:0000256" key="2">
    <source>
        <dbReference type="PIRNR" id="PIRNR006241"/>
    </source>
</evidence>
<accession>A0ABT1WE57</accession>
<evidence type="ECO:0000256" key="1">
    <source>
        <dbReference type="ARBA" id="ARBA00023235"/>
    </source>
</evidence>
<evidence type="ECO:0000313" key="4">
    <source>
        <dbReference type="EMBL" id="MCQ8895664.1"/>
    </source>
</evidence>
<comment type="similarity">
    <text evidence="2">Belongs to the hyi family.</text>
</comment>
<dbReference type="EMBL" id="JANIGO010000001">
    <property type="protein sequence ID" value="MCQ8895664.1"/>
    <property type="molecule type" value="Genomic_DNA"/>
</dbReference>
<protein>
    <submittedName>
        <fullName evidence="4">TIM barrel protein</fullName>
    </submittedName>
</protein>
<evidence type="ECO:0000259" key="3">
    <source>
        <dbReference type="Pfam" id="PF01261"/>
    </source>
</evidence>
<dbReference type="SUPFAM" id="SSF51658">
    <property type="entry name" value="Xylose isomerase-like"/>
    <property type="match status" value="1"/>
</dbReference>
<dbReference type="PANTHER" id="PTHR43489:SF13">
    <property type="entry name" value="HYDROXYPYRUVATE ISOMERASE"/>
    <property type="match status" value="1"/>
</dbReference>
<proteinExistence type="inferred from homology"/>
<dbReference type="RefSeq" id="WP_256763360.1">
    <property type="nucleotide sequence ID" value="NZ_JANIGO010000001.1"/>
</dbReference>
<keyword evidence="5" id="KW-1185">Reference proteome</keyword>
<comment type="caution">
    <text evidence="4">The sequence shown here is derived from an EMBL/GenBank/DDBJ whole genome shotgun (WGS) entry which is preliminary data.</text>
</comment>
<dbReference type="Proteomes" id="UP001204142">
    <property type="component" value="Unassembled WGS sequence"/>
</dbReference>
<dbReference type="Pfam" id="PF01261">
    <property type="entry name" value="AP_endonuc_2"/>
    <property type="match status" value="1"/>
</dbReference>
<dbReference type="InterPro" id="IPR036237">
    <property type="entry name" value="Xyl_isomerase-like_sf"/>
</dbReference>
<reference evidence="4 5" key="1">
    <citation type="submission" date="2022-07" db="EMBL/GenBank/DDBJ databases">
        <authorList>
            <person name="Xamxidin M."/>
            <person name="Wu M."/>
        </authorList>
    </citation>
    <scope>NUCLEOTIDE SEQUENCE [LARGE SCALE GENOMIC DNA]</scope>
    <source>
        <strain evidence="4 5">NBRC 111650</strain>
    </source>
</reference>
<evidence type="ECO:0000313" key="5">
    <source>
        <dbReference type="Proteomes" id="UP001204142"/>
    </source>
</evidence>
<feature type="domain" description="Xylose isomerase-like TIM barrel" evidence="3">
    <location>
        <begin position="20"/>
        <end position="261"/>
    </location>
</feature>
<dbReference type="PIRSF" id="PIRSF006241">
    <property type="entry name" value="HyI"/>
    <property type="match status" value="1"/>
</dbReference>
<organism evidence="4 5">
    <name type="scientific">Limnobacter humi</name>
    <dbReference type="NCBI Taxonomy" id="1778671"/>
    <lineage>
        <taxon>Bacteria</taxon>
        <taxon>Pseudomonadati</taxon>
        <taxon>Pseudomonadota</taxon>
        <taxon>Betaproteobacteria</taxon>
        <taxon>Burkholderiales</taxon>
        <taxon>Burkholderiaceae</taxon>
        <taxon>Limnobacter</taxon>
    </lineage>
</organism>
<dbReference type="InterPro" id="IPR026040">
    <property type="entry name" value="HyI-like"/>
</dbReference>
<dbReference type="InterPro" id="IPR050417">
    <property type="entry name" value="Sugar_Epim/Isomerase"/>
</dbReference>
<gene>
    <name evidence="4" type="ORF">NQT62_04300</name>
</gene>
<dbReference type="InterPro" id="IPR013022">
    <property type="entry name" value="Xyl_isomerase-like_TIM-brl"/>
</dbReference>
<name>A0ABT1WE57_9BURK</name>